<organism evidence="1 2">
    <name type="scientific">Citreimonas salinaria</name>
    <dbReference type="NCBI Taxonomy" id="321339"/>
    <lineage>
        <taxon>Bacteria</taxon>
        <taxon>Pseudomonadati</taxon>
        <taxon>Pseudomonadota</taxon>
        <taxon>Alphaproteobacteria</taxon>
        <taxon>Rhodobacterales</taxon>
        <taxon>Roseobacteraceae</taxon>
        <taxon>Citreimonas</taxon>
    </lineage>
</organism>
<sequence>MSDLSARLGLPFLAPSQAQKHVTHNEALARLDLLVQLALQASGADIPPPAPAAGQIWALGDAPSGAWAGQAGQLAAWDGVAWFFVAPQQGWVALEIATGRLLRFDGAAWVAPVLDLDNLEGVGIGAASDDTNRLSVASDAVLLSHAGSGHQVKVNKAAPGDTASLLFQTGFSGRAEMGTTGDDDFSIKVSDDGSTFHQGFVVEAATGRVRFPNGVYDATVSRRVPSYVPAPVSNLWFSLTSRGSTPRAYSIAAVSGDTVTVSSGAETIFVWPMMGNSMVRVWNTSRVPAESAWVVAVSDQTLSVLDPASVSAWAAGDILSLGDPNPTGASTRGMIALDVSPFLMATFGVVFPQSALSLYTYCSSTDGPCKVGVSPTGGDGTLLDAFASSGGHPGTMAAPIPTPVPSPVSNSNLLFVEERTNTATDIAIGIVRVIGVYT</sequence>
<dbReference type="InterPro" id="IPR021251">
    <property type="entry name" value="DUF2793"/>
</dbReference>
<reference evidence="1 2" key="1">
    <citation type="submission" date="2016-10" db="EMBL/GenBank/DDBJ databases">
        <authorList>
            <person name="de Groot N.N."/>
        </authorList>
    </citation>
    <scope>NUCLEOTIDE SEQUENCE [LARGE SCALE GENOMIC DNA]</scope>
    <source>
        <strain evidence="1 2">DSM 26880</strain>
    </source>
</reference>
<dbReference type="AlphaFoldDB" id="A0A1H3N4E9"/>
<proteinExistence type="predicted"/>
<evidence type="ECO:0008006" key="3">
    <source>
        <dbReference type="Google" id="ProtNLM"/>
    </source>
</evidence>
<dbReference type="EMBL" id="FNPF01000020">
    <property type="protein sequence ID" value="SDY83817.1"/>
    <property type="molecule type" value="Genomic_DNA"/>
</dbReference>
<protein>
    <recommendedName>
        <fullName evidence="3">DUF2793 domain-containing protein</fullName>
    </recommendedName>
</protein>
<accession>A0A1H3N4E9</accession>
<dbReference type="STRING" id="321339.SAMN05444340_12029"/>
<evidence type="ECO:0000313" key="1">
    <source>
        <dbReference type="EMBL" id="SDY83817.1"/>
    </source>
</evidence>
<keyword evidence="2" id="KW-1185">Reference proteome</keyword>
<dbReference type="Proteomes" id="UP000199286">
    <property type="component" value="Unassembled WGS sequence"/>
</dbReference>
<evidence type="ECO:0000313" key="2">
    <source>
        <dbReference type="Proteomes" id="UP000199286"/>
    </source>
</evidence>
<dbReference type="RefSeq" id="WP_089885590.1">
    <property type="nucleotide sequence ID" value="NZ_FNPF01000020.1"/>
</dbReference>
<dbReference type="Pfam" id="PF10983">
    <property type="entry name" value="DUF2793"/>
    <property type="match status" value="1"/>
</dbReference>
<dbReference type="OrthoDB" id="564699at2"/>
<gene>
    <name evidence="1" type="ORF">SAMN05444340_12029</name>
</gene>
<name>A0A1H3N4E9_9RHOB</name>